<dbReference type="SMART" id="SM00209">
    <property type="entry name" value="TSP1"/>
    <property type="match status" value="1"/>
</dbReference>
<dbReference type="InterPro" id="IPR036383">
    <property type="entry name" value="TSP1_rpt_sf"/>
</dbReference>
<dbReference type="GO" id="GO:0071944">
    <property type="term" value="C:cell periphery"/>
    <property type="evidence" value="ECO:0007669"/>
    <property type="project" value="TreeGrafter"/>
</dbReference>
<evidence type="ECO:0000313" key="4">
    <source>
        <dbReference type="EMBL" id="TRY74539.1"/>
    </source>
</evidence>
<accession>A0A553PA43</accession>
<dbReference type="InterPro" id="IPR000884">
    <property type="entry name" value="TSP1_rpt"/>
</dbReference>
<feature type="region of interest" description="Disordered" evidence="3">
    <location>
        <begin position="1"/>
        <end position="30"/>
    </location>
</feature>
<dbReference type="PANTHER" id="PTHR16311:SF3">
    <property type="entry name" value="THROMBOSPONDIN TYPE-1 DOMAIN-CONTAINING PROTEIN 1"/>
    <property type="match status" value="1"/>
</dbReference>
<proteinExistence type="predicted"/>
<name>A0A553PA43_TIGCA</name>
<dbReference type="SUPFAM" id="SSF82895">
    <property type="entry name" value="TSP-1 type 1 repeat"/>
    <property type="match status" value="1"/>
</dbReference>
<sequence length="64" mass="6750">MWSNWSPYSPCSKTCGPGTKSRSRTCNSPTPAYGGSYCLGLGDETSACNLQKCVGSGLIRANKL</sequence>
<dbReference type="PROSITE" id="PS50092">
    <property type="entry name" value="TSP1"/>
    <property type="match status" value="1"/>
</dbReference>
<dbReference type="PANTHER" id="PTHR16311">
    <property type="entry name" value="THROMBOSPONDIN TYPE I DOMAIN-CONTAINING 1"/>
    <property type="match status" value="1"/>
</dbReference>
<dbReference type="AlphaFoldDB" id="A0A553PA43"/>
<dbReference type="EMBL" id="VCGU01000005">
    <property type="protein sequence ID" value="TRY74539.1"/>
    <property type="molecule type" value="Genomic_DNA"/>
</dbReference>
<evidence type="ECO:0008006" key="6">
    <source>
        <dbReference type="Google" id="ProtNLM"/>
    </source>
</evidence>
<gene>
    <name evidence="4" type="ORF">TCAL_16820</name>
</gene>
<evidence type="ECO:0000256" key="3">
    <source>
        <dbReference type="SAM" id="MobiDB-lite"/>
    </source>
</evidence>
<dbReference type="Gene3D" id="2.20.100.10">
    <property type="entry name" value="Thrombospondin type-1 (TSP1) repeat"/>
    <property type="match status" value="1"/>
</dbReference>
<comment type="caution">
    <text evidence="4">The sequence shown here is derived from an EMBL/GenBank/DDBJ whole genome shotgun (WGS) entry which is preliminary data.</text>
</comment>
<reference evidence="4 5" key="1">
    <citation type="journal article" date="2018" name="Nat. Ecol. Evol.">
        <title>Genomic signatures of mitonuclear coevolution across populations of Tigriopus californicus.</title>
        <authorList>
            <person name="Barreto F.S."/>
            <person name="Watson E.T."/>
            <person name="Lima T.G."/>
            <person name="Willett C.S."/>
            <person name="Edmands S."/>
            <person name="Li W."/>
            <person name="Burton R.S."/>
        </authorList>
    </citation>
    <scope>NUCLEOTIDE SEQUENCE [LARGE SCALE GENOMIC DNA]</scope>
    <source>
        <strain evidence="4 5">San Diego</strain>
    </source>
</reference>
<organism evidence="4 5">
    <name type="scientific">Tigriopus californicus</name>
    <name type="common">Marine copepod</name>
    <dbReference type="NCBI Taxonomy" id="6832"/>
    <lineage>
        <taxon>Eukaryota</taxon>
        <taxon>Metazoa</taxon>
        <taxon>Ecdysozoa</taxon>
        <taxon>Arthropoda</taxon>
        <taxon>Crustacea</taxon>
        <taxon>Multicrustacea</taxon>
        <taxon>Hexanauplia</taxon>
        <taxon>Copepoda</taxon>
        <taxon>Harpacticoida</taxon>
        <taxon>Harpacticidae</taxon>
        <taxon>Tigriopus</taxon>
    </lineage>
</organism>
<dbReference type="Proteomes" id="UP000318571">
    <property type="component" value="Chromosome 2"/>
</dbReference>
<dbReference type="FunFam" id="2.20.100.10:FF:000007">
    <property type="entry name" value="Thrombospondin 1"/>
    <property type="match status" value="1"/>
</dbReference>
<evidence type="ECO:0000256" key="1">
    <source>
        <dbReference type="ARBA" id="ARBA00022737"/>
    </source>
</evidence>
<keyword evidence="5" id="KW-1185">Reference proteome</keyword>
<protein>
    <recommendedName>
        <fullName evidence="6">ADAMTS cysteine-rich domain-containing protein</fullName>
    </recommendedName>
</protein>
<evidence type="ECO:0000256" key="2">
    <source>
        <dbReference type="ARBA" id="ARBA00023157"/>
    </source>
</evidence>
<keyword evidence="2" id="KW-1015">Disulfide bond</keyword>
<keyword evidence="1" id="KW-0677">Repeat</keyword>
<dbReference type="STRING" id="6832.A0A553PA43"/>
<dbReference type="Pfam" id="PF00090">
    <property type="entry name" value="TSP_1"/>
    <property type="match status" value="1"/>
</dbReference>
<feature type="compositionally biased region" description="Polar residues" evidence="3">
    <location>
        <begin position="1"/>
        <end position="12"/>
    </location>
</feature>
<dbReference type="InterPro" id="IPR038877">
    <property type="entry name" value="THSD1"/>
</dbReference>
<evidence type="ECO:0000313" key="5">
    <source>
        <dbReference type="Proteomes" id="UP000318571"/>
    </source>
</evidence>
<dbReference type="OMA" id="DETSACN"/>